<dbReference type="PANTHER" id="PTHR47167">
    <property type="entry name" value="SERINE/THREONINE-PROTEIN KINASE TAO1-LIKE PROTEIN"/>
    <property type="match status" value="1"/>
</dbReference>
<dbReference type="Pfam" id="PF00069">
    <property type="entry name" value="Pkinase"/>
    <property type="match status" value="1"/>
</dbReference>
<feature type="region of interest" description="Disordered" evidence="13">
    <location>
        <begin position="1196"/>
        <end position="1312"/>
    </location>
</feature>
<feature type="region of interest" description="Disordered" evidence="13">
    <location>
        <begin position="641"/>
        <end position="670"/>
    </location>
</feature>
<dbReference type="EC" id="2.7.11.1" evidence="2"/>
<sequence>MVTCSLLGSLRVCLERHPPLVTFFFCLLSLAVAFVGFAAYIQSHDVQNPDVKEDWNSLLKSLAHLMFCIPNKTQESALTPAPSTTTAETPTTVSVMVALTFDLHNGTDPPNGTRLGLTVTGEKLGLKGPDAQESIHFLTIITNSVSHENCLSITAPSSLLPKTRQPPKCVIEEWDMHQEEKGICYQPHYQANPALSSMLDQADRALCSQRLLMTSAFLLCLCAMLSSAESTSEAKSRDTVGRGLFQSRTPLPRRKSYATSPLRSTHAAVPWLRKGELGKRRRRSGVYSPPPISWSWSRKGNSIKAAAEAYRRRAKDDPEKLFVDLREIGHGSFGAVYFARDIRNNEVVAIKKMSYSGKQSNEKWQDIIKEVKFLQKLRHPNTIEYKGCYLREHTAWLVMEYCLGSASDLLEVHKKPLQEVEIAAITHGALQGLAYLHSHNMIHRDVKAGNILLTEPGQVKLGDFGSASIIAPANSFVGTPYWMAPEVILAMDEGQYDGKVDVWSLGITCIELAERKPPLFNMNAMSALYHIAQNDSPLLQSSHWSEYFRNFVDSCLQKIPQDRPTSDVLLKHRFLLRERPQTVIMDLIQRTKDAVRELDNLQYRKMKKILFQEAQNGPNAEAPEEEEEVEQFLHRTGTINSMESSHSVPSMSISASSQSSSVNSLADASDDDDGAEIAMMQEGEHTVTSNSSVIHRLPGHDNLYDDPYQPEMEPQSSSSAARRRAYCRNRDHFATIRTASLVTRQIQEHEQDSALRDQMSGYKRMRRQHQKQLLALENKLRAELDEHQLRLDKELEAHRSNFSAEAEKLAKKHQAIFEKEAKAALAEEKKFQQHILGQQKKELGNLLESQKRQYKLRKEQLKEELQENQSTPKREKQEWLLRQKENMQHYQAEEEANLLRRQRQYFELQCRQYKRKMLLARHNLDQDLLREELNKKQTQKDLECAMLLRQHESTQELEFRHLHTVQRTRTELTRLQHQTELSNQLEYNKRREQELRQKHAMEVRQQPKSLKSKELQIKKQFQDTCKIQTRQYKALRNHLLETTPKSEHKGILKRLKDEQTRKLAILAEQYDHSINEMLSTQALRLDETQEAEYQVLRMQLQQELELLNAYQSKIKIHTEAQHEREIKELEQRVSIRRALLEQRIEEEMLALQNERSDRIRSLLERQAREIEAFDSESMRLGFSNMALTGIPAEAFNQGYTAPPQPWPSRPVPRSGSHWSHGVQNTAGAPHAWRQPPMLAPPPSAWLHPPSSSPSSSSSSTSSAPGGRSNVVMLRNSPQPLRRTASGGQSDQGISRSASVTSHILNGSHFSYS</sequence>
<dbReference type="InterPro" id="IPR011009">
    <property type="entry name" value="Kinase-like_dom_sf"/>
</dbReference>
<dbReference type="GO" id="GO:0005524">
    <property type="term" value="F:ATP binding"/>
    <property type="evidence" value="ECO:0007669"/>
    <property type="project" value="UniProtKB-UniRule"/>
</dbReference>
<dbReference type="GO" id="GO:0005737">
    <property type="term" value="C:cytoplasm"/>
    <property type="evidence" value="ECO:0007669"/>
    <property type="project" value="TreeGrafter"/>
</dbReference>
<evidence type="ECO:0000256" key="6">
    <source>
        <dbReference type="ARBA" id="ARBA00022777"/>
    </source>
</evidence>
<evidence type="ECO:0000256" key="4">
    <source>
        <dbReference type="ARBA" id="ARBA00022679"/>
    </source>
</evidence>
<evidence type="ECO:0000256" key="10">
    <source>
        <dbReference type="ARBA" id="ARBA00048679"/>
    </source>
</evidence>
<keyword evidence="7 11" id="KW-0067">ATP-binding</keyword>
<evidence type="ECO:0000256" key="11">
    <source>
        <dbReference type="PROSITE-ProRule" id="PRU10141"/>
    </source>
</evidence>
<dbReference type="GO" id="GO:0004674">
    <property type="term" value="F:protein serine/threonine kinase activity"/>
    <property type="evidence" value="ECO:0007669"/>
    <property type="project" value="UniProtKB-KW"/>
</dbReference>
<comment type="similarity">
    <text evidence="1">Belongs to the protein kinase superfamily. STE Ser/Thr protein kinase family. STE20 subfamily.</text>
</comment>
<evidence type="ECO:0000256" key="14">
    <source>
        <dbReference type="SAM" id="Phobius"/>
    </source>
</evidence>
<proteinExistence type="inferred from homology"/>
<dbReference type="InterPro" id="IPR017441">
    <property type="entry name" value="Protein_kinase_ATP_BS"/>
</dbReference>
<dbReference type="FunFam" id="3.30.200.20:FF:000029">
    <property type="entry name" value="Serine/threonine-protein kinase TAO2, putative"/>
    <property type="match status" value="1"/>
</dbReference>
<evidence type="ECO:0000259" key="15">
    <source>
        <dbReference type="PROSITE" id="PS50011"/>
    </source>
</evidence>
<dbReference type="PROSITE" id="PS00107">
    <property type="entry name" value="PROTEIN_KINASE_ATP"/>
    <property type="match status" value="1"/>
</dbReference>
<keyword evidence="14" id="KW-1133">Transmembrane helix</keyword>
<dbReference type="Pfam" id="PF14940">
    <property type="entry name" value="TMEM219"/>
    <property type="match status" value="1"/>
</dbReference>
<keyword evidence="14" id="KW-0472">Membrane</keyword>
<keyword evidence="8 12" id="KW-0175">Coiled coil</keyword>
<dbReference type="SMART" id="SM00220">
    <property type="entry name" value="S_TKc"/>
    <property type="match status" value="1"/>
</dbReference>
<name>A0AA35PMF6_9SAUR</name>
<dbReference type="InterPro" id="IPR000719">
    <property type="entry name" value="Prot_kinase_dom"/>
</dbReference>
<reference evidence="16" key="1">
    <citation type="submission" date="2022-12" db="EMBL/GenBank/DDBJ databases">
        <authorList>
            <person name="Alioto T."/>
            <person name="Alioto T."/>
            <person name="Gomez Garrido J."/>
        </authorList>
    </citation>
    <scope>NUCLEOTIDE SEQUENCE</scope>
</reference>
<dbReference type="PANTHER" id="PTHR47167:SF6">
    <property type="entry name" value="SERINE_THREONINE-PROTEIN KINASE TAO2"/>
    <property type="match status" value="1"/>
</dbReference>
<evidence type="ECO:0000256" key="7">
    <source>
        <dbReference type="ARBA" id="ARBA00022840"/>
    </source>
</evidence>
<feature type="compositionally biased region" description="Polar residues" evidence="13">
    <location>
        <begin position="1285"/>
        <end position="1312"/>
    </location>
</feature>
<gene>
    <name evidence="16" type="ORF">PODLI_1B004246</name>
</gene>
<evidence type="ECO:0000256" key="12">
    <source>
        <dbReference type="SAM" id="Coils"/>
    </source>
</evidence>
<keyword evidence="5 11" id="KW-0547">Nucleotide-binding</keyword>
<evidence type="ECO:0000256" key="9">
    <source>
        <dbReference type="ARBA" id="ARBA00047899"/>
    </source>
</evidence>
<evidence type="ECO:0000256" key="1">
    <source>
        <dbReference type="ARBA" id="ARBA00008874"/>
    </source>
</evidence>
<dbReference type="InterPro" id="IPR008271">
    <property type="entry name" value="Ser/Thr_kinase_AS"/>
</dbReference>
<dbReference type="PROSITE" id="PS00108">
    <property type="entry name" value="PROTEIN_KINASE_ST"/>
    <property type="match status" value="1"/>
</dbReference>
<keyword evidence="3" id="KW-0723">Serine/threonine-protein kinase</keyword>
<dbReference type="Gene3D" id="1.10.510.10">
    <property type="entry name" value="Transferase(Phosphotransferase) domain 1"/>
    <property type="match status" value="1"/>
</dbReference>
<evidence type="ECO:0000313" key="17">
    <source>
        <dbReference type="Proteomes" id="UP001178461"/>
    </source>
</evidence>
<feature type="domain" description="Protein kinase" evidence="15">
    <location>
        <begin position="322"/>
        <end position="575"/>
    </location>
</feature>
<keyword evidence="17" id="KW-1185">Reference proteome</keyword>
<keyword evidence="14" id="KW-0812">Transmembrane</keyword>
<dbReference type="Gene3D" id="3.30.200.20">
    <property type="entry name" value="Phosphorylase Kinase, domain 1"/>
    <property type="match status" value="1"/>
</dbReference>
<evidence type="ECO:0000313" key="16">
    <source>
        <dbReference type="EMBL" id="CAI5790928.1"/>
    </source>
</evidence>
<feature type="compositionally biased region" description="Low complexity" evidence="13">
    <location>
        <begin position="1244"/>
        <end position="1264"/>
    </location>
</feature>
<evidence type="ECO:0000256" key="8">
    <source>
        <dbReference type="ARBA" id="ARBA00023054"/>
    </source>
</evidence>
<feature type="compositionally biased region" description="Low complexity" evidence="13">
    <location>
        <begin position="641"/>
        <end position="667"/>
    </location>
</feature>
<keyword evidence="4" id="KW-0808">Transferase</keyword>
<accession>A0AA35PMF6</accession>
<comment type="catalytic activity">
    <reaction evidence="10">
        <text>L-seryl-[protein] + ATP = O-phospho-L-seryl-[protein] + ADP + H(+)</text>
        <dbReference type="Rhea" id="RHEA:17989"/>
        <dbReference type="Rhea" id="RHEA-COMP:9863"/>
        <dbReference type="Rhea" id="RHEA-COMP:11604"/>
        <dbReference type="ChEBI" id="CHEBI:15378"/>
        <dbReference type="ChEBI" id="CHEBI:29999"/>
        <dbReference type="ChEBI" id="CHEBI:30616"/>
        <dbReference type="ChEBI" id="CHEBI:83421"/>
        <dbReference type="ChEBI" id="CHEBI:456216"/>
        <dbReference type="EC" id="2.7.11.1"/>
    </reaction>
</comment>
<dbReference type="InterPro" id="IPR051234">
    <property type="entry name" value="TAO_STE20_kinase"/>
</dbReference>
<dbReference type="FunFam" id="1.10.510.10:FF:000030">
    <property type="entry name" value="Serine/threonine-protein kinase TAO2, putative"/>
    <property type="match status" value="1"/>
</dbReference>
<dbReference type="EMBL" id="OX395138">
    <property type="protein sequence ID" value="CAI5790928.1"/>
    <property type="molecule type" value="Genomic_DNA"/>
</dbReference>
<evidence type="ECO:0000256" key="3">
    <source>
        <dbReference type="ARBA" id="ARBA00022527"/>
    </source>
</evidence>
<organism evidence="16 17">
    <name type="scientific">Podarcis lilfordi</name>
    <name type="common">Lilford's wall lizard</name>
    <dbReference type="NCBI Taxonomy" id="74358"/>
    <lineage>
        <taxon>Eukaryota</taxon>
        <taxon>Metazoa</taxon>
        <taxon>Chordata</taxon>
        <taxon>Craniata</taxon>
        <taxon>Vertebrata</taxon>
        <taxon>Euteleostomi</taxon>
        <taxon>Lepidosauria</taxon>
        <taxon>Squamata</taxon>
        <taxon>Bifurcata</taxon>
        <taxon>Unidentata</taxon>
        <taxon>Episquamata</taxon>
        <taxon>Laterata</taxon>
        <taxon>Lacertibaenia</taxon>
        <taxon>Lacertidae</taxon>
        <taxon>Podarcis</taxon>
    </lineage>
</organism>
<dbReference type="InterPro" id="IPR039587">
    <property type="entry name" value="TMEM248/TMEM219_dom"/>
</dbReference>
<feature type="coiled-coil region" evidence="12">
    <location>
        <begin position="759"/>
        <end position="797"/>
    </location>
</feature>
<comment type="catalytic activity">
    <reaction evidence="9">
        <text>L-threonyl-[protein] + ATP = O-phospho-L-threonyl-[protein] + ADP + H(+)</text>
        <dbReference type="Rhea" id="RHEA:46608"/>
        <dbReference type="Rhea" id="RHEA-COMP:11060"/>
        <dbReference type="Rhea" id="RHEA-COMP:11605"/>
        <dbReference type="ChEBI" id="CHEBI:15378"/>
        <dbReference type="ChEBI" id="CHEBI:30013"/>
        <dbReference type="ChEBI" id="CHEBI:30616"/>
        <dbReference type="ChEBI" id="CHEBI:61977"/>
        <dbReference type="ChEBI" id="CHEBI:456216"/>
        <dbReference type="EC" id="2.7.11.1"/>
    </reaction>
</comment>
<keyword evidence="6 16" id="KW-0418">Kinase</keyword>
<evidence type="ECO:0000256" key="13">
    <source>
        <dbReference type="SAM" id="MobiDB-lite"/>
    </source>
</evidence>
<protein>
    <recommendedName>
        <fullName evidence="2">non-specific serine/threonine protein kinase</fullName>
        <ecNumber evidence="2">2.7.11.1</ecNumber>
    </recommendedName>
</protein>
<evidence type="ECO:0000256" key="5">
    <source>
        <dbReference type="ARBA" id="ARBA00022741"/>
    </source>
</evidence>
<feature type="transmembrane region" description="Helical" evidence="14">
    <location>
        <begin position="20"/>
        <end position="41"/>
    </location>
</feature>
<feature type="coiled-coil region" evidence="12">
    <location>
        <begin position="844"/>
        <end position="871"/>
    </location>
</feature>
<dbReference type="Proteomes" id="UP001178461">
    <property type="component" value="Chromosome 13"/>
</dbReference>
<evidence type="ECO:0000256" key="2">
    <source>
        <dbReference type="ARBA" id="ARBA00012513"/>
    </source>
</evidence>
<dbReference type="PROSITE" id="PS50011">
    <property type="entry name" value="PROTEIN_KINASE_DOM"/>
    <property type="match status" value="1"/>
</dbReference>
<dbReference type="SUPFAM" id="SSF56112">
    <property type="entry name" value="Protein kinase-like (PK-like)"/>
    <property type="match status" value="1"/>
</dbReference>
<feature type="binding site" evidence="11">
    <location>
        <position position="352"/>
    </location>
    <ligand>
        <name>ATP</name>
        <dbReference type="ChEBI" id="CHEBI:30616"/>
    </ligand>
</feature>